<evidence type="ECO:0000259" key="1">
    <source>
        <dbReference type="Pfam" id="PF00078"/>
    </source>
</evidence>
<dbReference type="EMBL" id="GEBQ01011122">
    <property type="protein sequence ID" value="JAT28855.1"/>
    <property type="molecule type" value="Transcribed_RNA"/>
</dbReference>
<dbReference type="InterPro" id="IPR000477">
    <property type="entry name" value="RT_dom"/>
</dbReference>
<feature type="non-terminal residue" evidence="2">
    <location>
        <position position="1"/>
    </location>
</feature>
<name>A0A1B6LYY4_9HEMI</name>
<dbReference type="Pfam" id="PF00078">
    <property type="entry name" value="RVT_1"/>
    <property type="match status" value="1"/>
</dbReference>
<organism evidence="2">
    <name type="scientific">Graphocephala atropunctata</name>
    <dbReference type="NCBI Taxonomy" id="36148"/>
    <lineage>
        <taxon>Eukaryota</taxon>
        <taxon>Metazoa</taxon>
        <taxon>Ecdysozoa</taxon>
        <taxon>Arthropoda</taxon>
        <taxon>Hexapoda</taxon>
        <taxon>Insecta</taxon>
        <taxon>Pterygota</taxon>
        <taxon>Neoptera</taxon>
        <taxon>Paraneoptera</taxon>
        <taxon>Hemiptera</taxon>
        <taxon>Auchenorrhyncha</taxon>
        <taxon>Membracoidea</taxon>
        <taxon>Cicadellidae</taxon>
        <taxon>Cicadellinae</taxon>
        <taxon>Cicadellini</taxon>
        <taxon>Graphocephala</taxon>
    </lineage>
</organism>
<sequence>YLIRPLVALEDRHGADLHGTRVSVLAYADDLALVARSEESLRALLEAVVPAASWVGLKFKPGKCATLHVARRAVQPTEFMIYGAPLRVLGEGEPYQHLGVPTDLR</sequence>
<dbReference type="AlphaFoldDB" id="A0A1B6LYY4"/>
<protein>
    <recommendedName>
        <fullName evidence="1">Reverse transcriptase domain-containing protein</fullName>
    </recommendedName>
</protein>
<accession>A0A1B6LYY4</accession>
<evidence type="ECO:0000313" key="2">
    <source>
        <dbReference type="EMBL" id="JAT28855.1"/>
    </source>
</evidence>
<gene>
    <name evidence="2" type="ORF">g.51195</name>
</gene>
<feature type="non-terminal residue" evidence="2">
    <location>
        <position position="105"/>
    </location>
</feature>
<feature type="domain" description="Reverse transcriptase" evidence="1">
    <location>
        <begin position="21"/>
        <end position="80"/>
    </location>
</feature>
<reference evidence="2" key="1">
    <citation type="submission" date="2015-11" db="EMBL/GenBank/DDBJ databases">
        <title>De novo transcriptome assembly of four potential Pierce s Disease insect vectors from Arizona vineyards.</title>
        <authorList>
            <person name="Tassone E.E."/>
        </authorList>
    </citation>
    <scope>NUCLEOTIDE SEQUENCE</scope>
</reference>
<proteinExistence type="predicted"/>